<dbReference type="Proteomes" id="UP000515160">
    <property type="component" value="Chromosome 3"/>
</dbReference>
<dbReference type="GO" id="GO:0005549">
    <property type="term" value="F:odorant binding"/>
    <property type="evidence" value="ECO:0007669"/>
    <property type="project" value="InterPro"/>
</dbReference>
<evidence type="ECO:0000256" key="2">
    <source>
        <dbReference type="ARBA" id="ARBA00008098"/>
    </source>
</evidence>
<dbReference type="GO" id="GO:0007608">
    <property type="term" value="P:sensory perception of smell"/>
    <property type="evidence" value="ECO:0007669"/>
    <property type="project" value="TreeGrafter"/>
</dbReference>
<keyword evidence="6" id="KW-1185">Reference proteome</keyword>
<dbReference type="SMART" id="SM00708">
    <property type="entry name" value="PhBP"/>
    <property type="match status" value="1"/>
</dbReference>
<evidence type="ECO:0000256" key="1">
    <source>
        <dbReference type="ARBA" id="ARBA00004613"/>
    </source>
</evidence>
<dbReference type="InterPro" id="IPR006170">
    <property type="entry name" value="PBP/GOBP"/>
</dbReference>
<dbReference type="GeneID" id="117568500"/>
<keyword evidence="4 5" id="KW-0732">Signal</keyword>
<feature type="signal peptide" evidence="5">
    <location>
        <begin position="1"/>
        <end position="16"/>
    </location>
</feature>
<dbReference type="AlphaFoldDB" id="A0A6P8X035"/>
<dbReference type="RefSeq" id="XP_034105083.1">
    <property type="nucleotide sequence ID" value="XM_034249192.2"/>
</dbReference>
<dbReference type="FunFam" id="1.10.238.20:FF:000001">
    <property type="entry name" value="General odorant-binding protein lush"/>
    <property type="match status" value="1"/>
</dbReference>
<proteinExistence type="inferred from homology"/>
<keyword evidence="3" id="KW-0964">Secreted</keyword>
<name>A0A6P8X035_DROAB</name>
<comment type="similarity">
    <text evidence="2">Belongs to the PBP/GOBP family.</text>
</comment>
<dbReference type="SUPFAM" id="SSF47565">
    <property type="entry name" value="Insect pheromone/odorant-binding proteins"/>
    <property type="match status" value="1"/>
</dbReference>
<evidence type="ECO:0000313" key="7">
    <source>
        <dbReference type="RefSeq" id="XP_034105083.1"/>
    </source>
</evidence>
<accession>A0A6P8X035</accession>
<evidence type="ECO:0000313" key="6">
    <source>
        <dbReference type="Proteomes" id="UP000515160"/>
    </source>
</evidence>
<organism evidence="6 7">
    <name type="scientific">Drosophila albomicans</name>
    <name type="common">Fruit fly</name>
    <dbReference type="NCBI Taxonomy" id="7291"/>
    <lineage>
        <taxon>Eukaryota</taxon>
        <taxon>Metazoa</taxon>
        <taxon>Ecdysozoa</taxon>
        <taxon>Arthropoda</taxon>
        <taxon>Hexapoda</taxon>
        <taxon>Insecta</taxon>
        <taxon>Pterygota</taxon>
        <taxon>Neoptera</taxon>
        <taxon>Endopterygota</taxon>
        <taxon>Diptera</taxon>
        <taxon>Brachycera</taxon>
        <taxon>Muscomorpha</taxon>
        <taxon>Ephydroidea</taxon>
        <taxon>Drosophilidae</taxon>
        <taxon>Drosophila</taxon>
    </lineage>
</organism>
<dbReference type="PANTHER" id="PTHR11857">
    <property type="entry name" value="ODORANT BINDING PROTEIN-RELATED"/>
    <property type="match status" value="1"/>
</dbReference>
<dbReference type="GO" id="GO:0005615">
    <property type="term" value="C:extracellular space"/>
    <property type="evidence" value="ECO:0007669"/>
    <property type="project" value="TreeGrafter"/>
</dbReference>
<dbReference type="Gene3D" id="1.10.238.20">
    <property type="entry name" value="Pheromone/general odorant binding protein domain"/>
    <property type="match status" value="1"/>
</dbReference>
<evidence type="ECO:0000256" key="4">
    <source>
        <dbReference type="ARBA" id="ARBA00022729"/>
    </source>
</evidence>
<feature type="chain" id="PRO_5027932064" evidence="5">
    <location>
        <begin position="17"/>
        <end position="129"/>
    </location>
</feature>
<dbReference type="Pfam" id="PF01395">
    <property type="entry name" value="PBP_GOBP"/>
    <property type="match status" value="1"/>
</dbReference>
<protein>
    <submittedName>
        <fullName evidence="7">General odorant-binding protein 56d-like</fullName>
    </submittedName>
</protein>
<dbReference type="PANTHER" id="PTHR11857:SF43">
    <property type="entry name" value="GEO07291P1-RELATED"/>
    <property type="match status" value="1"/>
</dbReference>
<gene>
    <name evidence="7" type="primary">LOC117568500</name>
</gene>
<evidence type="ECO:0000256" key="5">
    <source>
        <dbReference type="SAM" id="SignalP"/>
    </source>
</evidence>
<dbReference type="CDD" id="cd23992">
    <property type="entry name" value="PBP_GOBP"/>
    <property type="match status" value="1"/>
</dbReference>
<sequence length="129" mass="14413">MKFLIVVIACLAIASAKITEEMMETLREYTAQCVEQEGITKEQAFALRTGNYDDPDPKVKCYANCMMEKMGFMVDGQFKPDVVQEKLGPVDGVDATKAMLVKCGSIKGSDKCDTAYQHFQCFHNNHSEL</sequence>
<dbReference type="OrthoDB" id="6601693at2759"/>
<comment type="subcellular location">
    <subcellularLocation>
        <location evidence="1">Secreted</location>
    </subcellularLocation>
</comment>
<evidence type="ECO:0000256" key="3">
    <source>
        <dbReference type="ARBA" id="ARBA00022525"/>
    </source>
</evidence>
<dbReference type="InterPro" id="IPR036728">
    <property type="entry name" value="PBP_GOBP_sf"/>
</dbReference>
<reference evidence="7" key="1">
    <citation type="submission" date="2025-08" db="UniProtKB">
        <authorList>
            <consortium name="RefSeq"/>
        </authorList>
    </citation>
    <scope>IDENTIFICATION</scope>
    <source>
        <strain evidence="7">15112-1751.03</strain>
        <tissue evidence="7">Whole Adult</tissue>
    </source>
</reference>